<evidence type="ECO:0000256" key="3">
    <source>
        <dbReference type="ARBA" id="ARBA00022989"/>
    </source>
</evidence>
<dbReference type="GO" id="GO:0015179">
    <property type="term" value="F:L-amino acid transmembrane transporter activity"/>
    <property type="evidence" value="ECO:0007669"/>
    <property type="project" value="TreeGrafter"/>
</dbReference>
<comment type="caution">
    <text evidence="6">The sequence shown here is derived from an EMBL/GenBank/DDBJ whole genome shotgun (WGS) entry which is preliminary data.</text>
</comment>
<dbReference type="Proteomes" id="UP001172102">
    <property type="component" value="Unassembled WGS sequence"/>
</dbReference>
<feature type="transmembrane region" description="Helical" evidence="5">
    <location>
        <begin position="290"/>
        <end position="311"/>
    </location>
</feature>
<evidence type="ECO:0000256" key="2">
    <source>
        <dbReference type="ARBA" id="ARBA00022692"/>
    </source>
</evidence>
<gene>
    <name evidence="6" type="ORF">B0H67DRAFT_491038</name>
</gene>
<keyword evidence="7" id="KW-1185">Reference proteome</keyword>
<proteinExistence type="predicted"/>
<dbReference type="PANTHER" id="PTHR11785:SF512">
    <property type="entry name" value="SOBREMESA, ISOFORM B"/>
    <property type="match status" value="1"/>
</dbReference>
<dbReference type="Gene3D" id="1.20.1740.10">
    <property type="entry name" value="Amino acid/polyamine transporter I"/>
    <property type="match status" value="1"/>
</dbReference>
<comment type="subcellular location">
    <subcellularLocation>
        <location evidence="1">Membrane</location>
        <topology evidence="1">Multi-pass membrane protein</topology>
    </subcellularLocation>
</comment>
<keyword evidence="4 5" id="KW-0472">Membrane</keyword>
<dbReference type="InterPro" id="IPR002293">
    <property type="entry name" value="AA/rel_permease1"/>
</dbReference>
<feature type="transmembrane region" description="Helical" evidence="5">
    <location>
        <begin position="248"/>
        <end position="270"/>
    </location>
</feature>
<feature type="transmembrane region" description="Helical" evidence="5">
    <location>
        <begin position="28"/>
        <end position="50"/>
    </location>
</feature>
<evidence type="ECO:0000313" key="7">
    <source>
        <dbReference type="Proteomes" id="UP001172102"/>
    </source>
</evidence>
<dbReference type="EMBL" id="JAUKUA010000005">
    <property type="protein sequence ID" value="KAK0712133.1"/>
    <property type="molecule type" value="Genomic_DNA"/>
</dbReference>
<reference evidence="6" key="1">
    <citation type="submission" date="2023-06" db="EMBL/GenBank/DDBJ databases">
        <title>Genome-scale phylogeny and comparative genomics of the fungal order Sordariales.</title>
        <authorList>
            <consortium name="Lawrence Berkeley National Laboratory"/>
            <person name="Hensen N."/>
            <person name="Bonometti L."/>
            <person name="Westerberg I."/>
            <person name="Brannstrom I.O."/>
            <person name="Guillou S."/>
            <person name="Cros-Aarteil S."/>
            <person name="Calhoun S."/>
            <person name="Haridas S."/>
            <person name="Kuo A."/>
            <person name="Mondo S."/>
            <person name="Pangilinan J."/>
            <person name="Riley R."/>
            <person name="Labutti K."/>
            <person name="Andreopoulos B."/>
            <person name="Lipzen A."/>
            <person name="Chen C."/>
            <person name="Yanf M."/>
            <person name="Daum C."/>
            <person name="Ng V."/>
            <person name="Clum A."/>
            <person name="Steindorff A."/>
            <person name="Ohm R."/>
            <person name="Martin F."/>
            <person name="Silar P."/>
            <person name="Natvig D."/>
            <person name="Lalanne C."/>
            <person name="Gautier V."/>
            <person name="Ament-Velasquez S.L."/>
            <person name="Kruys A."/>
            <person name="Hutchinson M.I."/>
            <person name="Powell A.J."/>
            <person name="Barry K."/>
            <person name="Miller A.N."/>
            <person name="Grigoriev I.V."/>
            <person name="Debuchy R."/>
            <person name="Gladieux P."/>
            <person name="Thoren M.H."/>
            <person name="Johannesson H."/>
        </authorList>
    </citation>
    <scope>NUCLEOTIDE SEQUENCE</scope>
    <source>
        <strain evidence="6">SMH4607-1</strain>
    </source>
</reference>
<evidence type="ECO:0000256" key="4">
    <source>
        <dbReference type="ARBA" id="ARBA00023136"/>
    </source>
</evidence>
<dbReference type="AlphaFoldDB" id="A0AA40AA89"/>
<keyword evidence="3 5" id="KW-1133">Transmembrane helix</keyword>
<feature type="transmembrane region" description="Helical" evidence="5">
    <location>
        <begin position="103"/>
        <end position="128"/>
    </location>
</feature>
<feature type="transmembrane region" description="Helical" evidence="5">
    <location>
        <begin position="170"/>
        <end position="192"/>
    </location>
</feature>
<dbReference type="InterPro" id="IPR050598">
    <property type="entry name" value="AminoAcid_Transporter"/>
</dbReference>
<evidence type="ECO:0000256" key="5">
    <source>
        <dbReference type="SAM" id="Phobius"/>
    </source>
</evidence>
<feature type="transmembrane region" description="Helical" evidence="5">
    <location>
        <begin position="62"/>
        <end position="82"/>
    </location>
</feature>
<keyword evidence="2 5" id="KW-0812">Transmembrane</keyword>
<accession>A0AA40AA89</accession>
<feature type="transmembrane region" description="Helical" evidence="5">
    <location>
        <begin position="140"/>
        <end position="158"/>
    </location>
</feature>
<sequence>MESSARTPLLNGDILEPRPARAKKSLSFWDGVALTLGIQIGSGIFISPALVARNTGSQSPALVVWTVAGLLAWACAACYIELGTRLPVNGGPQEYLAHCFGDLFGFLASWGCIFGVKPVSAAILALFIADYICEAADIGAYHGAVALAVVALVTAVNCTGNRLSNISTKILLVCKTISVGFVIVMGFAVLLVPSLSPPANDTPSEPPFKTSGSYTDALVAAMWTYSGWEVLSFVGGDLRNPTRNFPRVINASMSIVLCFTLFANVAYFSVLSFDDIARSATVGLTFSERFLGRAGSILYAVAICLSSLGTLNVKTFAAGRLTQAAAERGYLPLLIKTVPKTDDKDDEALSRPEGQPPQPILGFLCRPARVGDGSIPQSAIIFNSLVTTVFVLAGDISSLISFMGMCRV</sequence>
<name>A0AA40AA89_9PEZI</name>
<dbReference type="PANTHER" id="PTHR11785">
    <property type="entry name" value="AMINO ACID TRANSPORTER"/>
    <property type="match status" value="1"/>
</dbReference>
<evidence type="ECO:0000256" key="1">
    <source>
        <dbReference type="ARBA" id="ARBA00004141"/>
    </source>
</evidence>
<feature type="transmembrane region" description="Helical" evidence="5">
    <location>
        <begin position="212"/>
        <end position="236"/>
    </location>
</feature>
<organism evidence="6 7">
    <name type="scientific">Lasiosphaeris hirsuta</name>
    <dbReference type="NCBI Taxonomy" id="260670"/>
    <lineage>
        <taxon>Eukaryota</taxon>
        <taxon>Fungi</taxon>
        <taxon>Dikarya</taxon>
        <taxon>Ascomycota</taxon>
        <taxon>Pezizomycotina</taxon>
        <taxon>Sordariomycetes</taxon>
        <taxon>Sordariomycetidae</taxon>
        <taxon>Sordariales</taxon>
        <taxon>Lasiosphaeriaceae</taxon>
        <taxon>Lasiosphaeris</taxon>
    </lineage>
</organism>
<evidence type="ECO:0000313" key="6">
    <source>
        <dbReference type="EMBL" id="KAK0712133.1"/>
    </source>
</evidence>
<dbReference type="Pfam" id="PF13520">
    <property type="entry name" value="AA_permease_2"/>
    <property type="match status" value="1"/>
</dbReference>
<protein>
    <submittedName>
        <fullName evidence="6">Amino acid permease-domain-containing protein</fullName>
    </submittedName>
</protein>
<dbReference type="GO" id="GO:0016020">
    <property type="term" value="C:membrane"/>
    <property type="evidence" value="ECO:0007669"/>
    <property type="project" value="UniProtKB-SubCell"/>
</dbReference>